<dbReference type="PANTHER" id="PTHR43386">
    <property type="entry name" value="OLIGOPEPTIDE TRANSPORT SYSTEM PERMEASE PROTEIN APPC"/>
    <property type="match status" value="1"/>
</dbReference>
<keyword evidence="6 7" id="KW-0472">Membrane</keyword>
<evidence type="ECO:0000256" key="2">
    <source>
        <dbReference type="ARBA" id="ARBA00022448"/>
    </source>
</evidence>
<dbReference type="AlphaFoldDB" id="A0A510HEE4"/>
<sequence length="310" mass="33946">MVEHERQVATGAGQAQVAEPAVSEEYGRVEGRTQRQIFWRRFKRHRLALVGGVVLLFLYAAAILAPWIAPYGYDEIDVTALNQPPSLEHPMGTDRLGRDELTRVLYGGRVSLMVGLSVGVFSTAIGAVVGIVSGYYGRFVDSALMGFTDYMLVLPFLPLLLVLGSLFQFTPVTITFALVVLLWMDLARLVRGQVLSLRNQEFVLAARAIGVSDLRIMFRHILPNVVGVLVVKATLAVALAILLESAISYLGFGIQPPTPSWGNMLTDARATMTTQWWLTVFPGLMIVITALCVNFLGDGLRDALDPKAVE</sequence>
<evidence type="ECO:0000313" key="9">
    <source>
        <dbReference type="EMBL" id="BBL78296.1"/>
    </source>
</evidence>
<dbReference type="InterPro" id="IPR000515">
    <property type="entry name" value="MetI-like"/>
</dbReference>
<dbReference type="PANTHER" id="PTHR43386:SF1">
    <property type="entry name" value="D,D-DIPEPTIDE TRANSPORT SYSTEM PERMEASE PROTEIN DDPC-RELATED"/>
    <property type="match status" value="1"/>
</dbReference>
<dbReference type="Pfam" id="PF00528">
    <property type="entry name" value="BPD_transp_1"/>
    <property type="match status" value="1"/>
</dbReference>
<feature type="transmembrane region" description="Helical" evidence="7">
    <location>
        <begin position="274"/>
        <end position="297"/>
    </location>
</feature>
<evidence type="ECO:0000256" key="3">
    <source>
        <dbReference type="ARBA" id="ARBA00022475"/>
    </source>
</evidence>
<dbReference type="NCBIfam" id="NF045476">
    <property type="entry name" value="Opp4C"/>
    <property type="match status" value="1"/>
</dbReference>
<reference evidence="9" key="1">
    <citation type="journal article" date="2019" name="Microbiol. Resour. Announc.">
        <title>Complete Genome Sequence of Rubrobacter xylanophilus Strain AA3-22, Isolated from Arima Onsen in Japan.</title>
        <authorList>
            <person name="Tomariguchi N."/>
            <person name="Miyazaki K."/>
        </authorList>
    </citation>
    <scope>NUCLEOTIDE SEQUENCE [LARGE SCALE GENOMIC DNA]</scope>
    <source>
        <strain evidence="9">AA3-22</strain>
    </source>
</reference>
<evidence type="ECO:0000259" key="8">
    <source>
        <dbReference type="PROSITE" id="PS50928"/>
    </source>
</evidence>
<evidence type="ECO:0000256" key="5">
    <source>
        <dbReference type="ARBA" id="ARBA00022989"/>
    </source>
</evidence>
<feature type="transmembrane region" description="Helical" evidence="7">
    <location>
        <begin position="173"/>
        <end position="190"/>
    </location>
</feature>
<evidence type="ECO:0000256" key="6">
    <source>
        <dbReference type="ARBA" id="ARBA00023136"/>
    </source>
</evidence>
<dbReference type="InterPro" id="IPR025966">
    <property type="entry name" value="OppC_N"/>
</dbReference>
<dbReference type="Gene3D" id="1.10.3720.10">
    <property type="entry name" value="MetI-like"/>
    <property type="match status" value="1"/>
</dbReference>
<evidence type="ECO:0000256" key="1">
    <source>
        <dbReference type="ARBA" id="ARBA00004651"/>
    </source>
</evidence>
<keyword evidence="10" id="KW-1185">Reference proteome</keyword>
<dbReference type="CDD" id="cd06261">
    <property type="entry name" value="TM_PBP2"/>
    <property type="match status" value="1"/>
</dbReference>
<keyword evidence="2 7" id="KW-0813">Transport</keyword>
<feature type="transmembrane region" description="Helical" evidence="7">
    <location>
        <begin position="225"/>
        <end position="254"/>
    </location>
</feature>
<proteinExistence type="inferred from homology"/>
<keyword evidence="5 7" id="KW-1133">Transmembrane helix</keyword>
<gene>
    <name evidence="9" type="ORF">RxyAA322_01500</name>
</gene>
<evidence type="ECO:0000313" key="10">
    <source>
        <dbReference type="Proteomes" id="UP000318065"/>
    </source>
</evidence>
<organism evidence="9 10">
    <name type="scientific">Rubrobacter xylanophilus</name>
    <dbReference type="NCBI Taxonomy" id="49319"/>
    <lineage>
        <taxon>Bacteria</taxon>
        <taxon>Bacillati</taxon>
        <taxon>Actinomycetota</taxon>
        <taxon>Rubrobacteria</taxon>
        <taxon>Rubrobacterales</taxon>
        <taxon>Rubrobacteraceae</taxon>
        <taxon>Rubrobacter</taxon>
    </lineage>
</organism>
<dbReference type="GO" id="GO:0055085">
    <property type="term" value="P:transmembrane transport"/>
    <property type="evidence" value="ECO:0007669"/>
    <property type="project" value="InterPro"/>
</dbReference>
<evidence type="ECO:0000256" key="7">
    <source>
        <dbReference type="RuleBase" id="RU363032"/>
    </source>
</evidence>
<dbReference type="InterPro" id="IPR050366">
    <property type="entry name" value="BP-dependent_transpt_permease"/>
</dbReference>
<dbReference type="OrthoDB" id="9812701at2"/>
<comment type="similarity">
    <text evidence="7">Belongs to the binding-protein-dependent transport system permease family.</text>
</comment>
<feature type="transmembrane region" description="Helical" evidence="7">
    <location>
        <begin position="47"/>
        <end position="69"/>
    </location>
</feature>
<dbReference type="EMBL" id="AP019791">
    <property type="protein sequence ID" value="BBL78296.1"/>
    <property type="molecule type" value="Genomic_DNA"/>
</dbReference>
<dbReference type="PROSITE" id="PS50928">
    <property type="entry name" value="ABC_TM1"/>
    <property type="match status" value="1"/>
</dbReference>
<dbReference type="InterPro" id="IPR053523">
    <property type="entry name" value="Oligopeptide_permease_AppC"/>
</dbReference>
<dbReference type="Pfam" id="PF12911">
    <property type="entry name" value="OppC_N"/>
    <property type="match status" value="1"/>
</dbReference>
<feature type="transmembrane region" description="Helical" evidence="7">
    <location>
        <begin position="147"/>
        <end position="167"/>
    </location>
</feature>
<dbReference type="SUPFAM" id="SSF161098">
    <property type="entry name" value="MetI-like"/>
    <property type="match status" value="1"/>
</dbReference>
<dbReference type="RefSeq" id="WP_143526458.1">
    <property type="nucleotide sequence ID" value="NZ_AP019791.1"/>
</dbReference>
<feature type="domain" description="ABC transmembrane type-1" evidence="8">
    <location>
        <begin position="112"/>
        <end position="297"/>
    </location>
</feature>
<keyword evidence="3" id="KW-1003">Cell membrane</keyword>
<protein>
    <submittedName>
        <fullName evidence="9">Peptide ABC transporter permease</fullName>
    </submittedName>
</protein>
<name>A0A510HEE4_9ACTN</name>
<feature type="transmembrane region" description="Helical" evidence="7">
    <location>
        <begin position="110"/>
        <end position="135"/>
    </location>
</feature>
<evidence type="ECO:0000256" key="4">
    <source>
        <dbReference type="ARBA" id="ARBA00022692"/>
    </source>
</evidence>
<accession>A0A510HEE4</accession>
<keyword evidence="4 7" id="KW-0812">Transmembrane</keyword>
<dbReference type="InterPro" id="IPR035906">
    <property type="entry name" value="MetI-like_sf"/>
</dbReference>
<comment type="subcellular location">
    <subcellularLocation>
        <location evidence="1 7">Cell membrane</location>
        <topology evidence="1 7">Multi-pass membrane protein</topology>
    </subcellularLocation>
</comment>
<dbReference type="Proteomes" id="UP000318065">
    <property type="component" value="Chromosome"/>
</dbReference>
<dbReference type="GO" id="GO:0005886">
    <property type="term" value="C:plasma membrane"/>
    <property type="evidence" value="ECO:0007669"/>
    <property type="project" value="UniProtKB-SubCell"/>
</dbReference>